<comment type="cofactor">
    <cofactor evidence="1">
        <name>a divalent metal cation</name>
        <dbReference type="ChEBI" id="CHEBI:60240"/>
    </cofactor>
</comment>
<dbReference type="EMBL" id="BLLK01000058">
    <property type="protein sequence ID" value="GFH57707.1"/>
    <property type="molecule type" value="Genomic_DNA"/>
</dbReference>
<feature type="signal peptide" evidence="9">
    <location>
        <begin position="1"/>
        <end position="19"/>
    </location>
</feature>
<keyword evidence="12" id="KW-1185">Reference proteome</keyword>
<dbReference type="GO" id="GO:0005634">
    <property type="term" value="C:nucleus"/>
    <property type="evidence" value="ECO:0007669"/>
    <property type="project" value="UniProtKB-SubCell"/>
</dbReference>
<dbReference type="InterPro" id="IPR027806">
    <property type="entry name" value="HARBI1_dom"/>
</dbReference>
<evidence type="ECO:0000256" key="4">
    <source>
        <dbReference type="ARBA" id="ARBA00022722"/>
    </source>
</evidence>
<evidence type="ECO:0000256" key="5">
    <source>
        <dbReference type="ARBA" id="ARBA00022723"/>
    </source>
</evidence>
<organism evidence="11 12">
    <name type="scientific">Chaetoceros tenuissimus</name>
    <dbReference type="NCBI Taxonomy" id="426638"/>
    <lineage>
        <taxon>Eukaryota</taxon>
        <taxon>Sar</taxon>
        <taxon>Stramenopiles</taxon>
        <taxon>Ochrophyta</taxon>
        <taxon>Bacillariophyta</taxon>
        <taxon>Coscinodiscophyceae</taxon>
        <taxon>Chaetocerotophycidae</taxon>
        <taxon>Chaetocerotales</taxon>
        <taxon>Chaetocerotaceae</taxon>
        <taxon>Chaetoceros</taxon>
    </lineage>
</organism>
<dbReference type="AlphaFoldDB" id="A0AAD3HBI1"/>
<keyword evidence="4" id="KW-0540">Nuclease</keyword>
<dbReference type="Pfam" id="PF13359">
    <property type="entry name" value="DDE_Tnp_4"/>
    <property type="match status" value="1"/>
</dbReference>
<evidence type="ECO:0000256" key="3">
    <source>
        <dbReference type="ARBA" id="ARBA00006958"/>
    </source>
</evidence>
<feature type="region of interest" description="Disordered" evidence="8">
    <location>
        <begin position="125"/>
        <end position="156"/>
    </location>
</feature>
<dbReference type="InterPro" id="IPR045249">
    <property type="entry name" value="HARBI1-like"/>
</dbReference>
<protein>
    <recommendedName>
        <fullName evidence="10">DDE Tnp4 domain-containing protein</fullName>
    </recommendedName>
</protein>
<feature type="chain" id="PRO_5042094761" description="DDE Tnp4 domain-containing protein" evidence="9">
    <location>
        <begin position="20"/>
        <end position="453"/>
    </location>
</feature>
<comment type="similarity">
    <text evidence="3">Belongs to the HARBI1 family.</text>
</comment>
<evidence type="ECO:0000256" key="6">
    <source>
        <dbReference type="ARBA" id="ARBA00022801"/>
    </source>
</evidence>
<keyword evidence="6" id="KW-0378">Hydrolase</keyword>
<feature type="region of interest" description="Disordered" evidence="8">
    <location>
        <begin position="404"/>
        <end position="425"/>
    </location>
</feature>
<evidence type="ECO:0000313" key="11">
    <source>
        <dbReference type="EMBL" id="GFH57707.1"/>
    </source>
</evidence>
<evidence type="ECO:0000256" key="1">
    <source>
        <dbReference type="ARBA" id="ARBA00001968"/>
    </source>
</evidence>
<gene>
    <name evidence="11" type="ORF">CTEN210_14183</name>
</gene>
<name>A0AAD3HBI1_9STRA</name>
<dbReference type="GO" id="GO:0004518">
    <property type="term" value="F:nuclease activity"/>
    <property type="evidence" value="ECO:0007669"/>
    <property type="project" value="UniProtKB-KW"/>
</dbReference>
<keyword evidence="7" id="KW-0539">Nucleus</keyword>
<evidence type="ECO:0000256" key="2">
    <source>
        <dbReference type="ARBA" id="ARBA00004123"/>
    </source>
</evidence>
<comment type="caution">
    <text evidence="11">The sequence shown here is derived from an EMBL/GenBank/DDBJ whole genome shotgun (WGS) entry which is preliminary data.</text>
</comment>
<evidence type="ECO:0000256" key="9">
    <source>
        <dbReference type="SAM" id="SignalP"/>
    </source>
</evidence>
<dbReference type="GO" id="GO:0016787">
    <property type="term" value="F:hydrolase activity"/>
    <property type="evidence" value="ECO:0007669"/>
    <property type="project" value="UniProtKB-KW"/>
</dbReference>
<evidence type="ECO:0000256" key="7">
    <source>
        <dbReference type="ARBA" id="ARBA00023242"/>
    </source>
</evidence>
<evidence type="ECO:0000259" key="10">
    <source>
        <dbReference type="Pfam" id="PF13359"/>
    </source>
</evidence>
<reference evidence="11 12" key="1">
    <citation type="journal article" date="2021" name="Sci. Rep.">
        <title>The genome of the diatom Chaetoceros tenuissimus carries an ancient integrated fragment of an extant virus.</title>
        <authorList>
            <person name="Hongo Y."/>
            <person name="Kimura K."/>
            <person name="Takaki Y."/>
            <person name="Yoshida Y."/>
            <person name="Baba S."/>
            <person name="Kobayashi G."/>
            <person name="Nagasaki K."/>
            <person name="Hano T."/>
            <person name="Tomaru Y."/>
        </authorList>
    </citation>
    <scope>NUCLEOTIDE SEQUENCE [LARGE SCALE GENOMIC DNA]</scope>
    <source>
        <strain evidence="11 12">NIES-3715</strain>
    </source>
</reference>
<dbReference type="GO" id="GO:0046872">
    <property type="term" value="F:metal ion binding"/>
    <property type="evidence" value="ECO:0007669"/>
    <property type="project" value="UniProtKB-KW"/>
</dbReference>
<evidence type="ECO:0000256" key="8">
    <source>
        <dbReference type="SAM" id="MobiDB-lite"/>
    </source>
</evidence>
<dbReference type="PANTHER" id="PTHR22930">
    <property type="match status" value="1"/>
</dbReference>
<accession>A0AAD3HBI1</accession>
<dbReference type="Proteomes" id="UP001054902">
    <property type="component" value="Unassembled WGS sequence"/>
</dbReference>
<proteinExistence type="inferred from homology"/>
<evidence type="ECO:0000313" key="12">
    <source>
        <dbReference type="Proteomes" id="UP001054902"/>
    </source>
</evidence>
<keyword evidence="5" id="KW-0479">Metal-binding</keyword>
<feature type="domain" description="DDE Tnp4" evidence="10">
    <location>
        <begin position="216"/>
        <end position="360"/>
    </location>
</feature>
<keyword evidence="9" id="KW-0732">Signal</keyword>
<comment type="subcellular location">
    <subcellularLocation>
        <location evidence="2">Nucleus</location>
    </subcellularLocation>
</comment>
<sequence>MKQFIKSVFFLLLLQITASFAFIEPSQSTKLTSSTTKIHVSSVQPSILSLRGGASKKKKSKAINIQEDDGNFLMKKMRNIIRSFLSVSDRKVPFVSVIVKGVLGTMEMISGISLLPKEMDDDDEADVTVSSKKKTKASAKAKESKKSSKKSSTSTKAKNTAGICSSLCIFLSSFIASIFRPFKSRRVDSLARISLLRTDASMTRVDSRRNIVLTQSERKWFCSRKNKYGLNLQAICDSRKRFLDLSILFGGSSSDLIAFESSPIRQKLEQPGFLADGLCLFGDNAYVNTKFMATPYVKSHRGWSDLHDNYNFYHSQLRINIECAFGILCQRWGFLRKPAPKKYSIKKIMAFVSCLCRLHNFLIDQNPMYGSSMLAPTPRDAYHLSCEGQVDVSERRDGYPLVPNDLSGGGEHFDDDTQRTRRSTVPRGLENMLPREQLMIQVSDSGFVRPSVT</sequence>